<dbReference type="RefSeq" id="WP_246276689.1">
    <property type="nucleotide sequence ID" value="NZ_CAWPPK010000146.1"/>
</dbReference>
<dbReference type="EMBL" id="SRRZ01000023">
    <property type="protein sequence ID" value="NQE34003.1"/>
    <property type="molecule type" value="Genomic_DNA"/>
</dbReference>
<dbReference type="Proteomes" id="UP000702425">
    <property type="component" value="Unassembled WGS sequence"/>
</dbReference>
<proteinExistence type="predicted"/>
<name>A0ABX2CWK7_9CYAN</name>
<dbReference type="SUPFAM" id="SSF53335">
    <property type="entry name" value="S-adenosyl-L-methionine-dependent methyltransferases"/>
    <property type="match status" value="1"/>
</dbReference>
<sequence>MKNKLVLPIIDSKIRESTLLHFRNQPYKQKKKQALIPNLKRDLKPGWLLTILAQIDRCLWGRWDYWALCQAVPAHAWMRWKMEPMLAILENRKPEILPKFVIEETLPAEPIPQIEWQHSPAAEAMLDNSLNCIPQHGEWKTWSAWDYLEFFLDWVLFAFGHPAYNILPKEPAGCEGASIRLYQMFDLSILMLYPEDYMGRLLPQICGKTAQKSSGFYPTPLALCQLISKLVSGDKTERFSSFNEPACGTGALMLTQSNYCLSGIGQDIDPTLLKCALFQFYMFSPWLAVPIWWLGQTDLLLGNTLSSDRPQSMNATYWYNEWFEPVESQAKNDTDCPVEHEISSGESSEVIDLNDQTSIHSNPVIQEVVKGKRRSRKTTTSPHQFTLFNLDDF</sequence>
<keyword evidence="2" id="KW-1185">Reference proteome</keyword>
<organism evidence="1 2">
    <name type="scientific">Microcoleus asticus IPMA8</name>
    <dbReference type="NCBI Taxonomy" id="2563858"/>
    <lineage>
        <taxon>Bacteria</taxon>
        <taxon>Bacillati</taxon>
        <taxon>Cyanobacteriota</taxon>
        <taxon>Cyanophyceae</taxon>
        <taxon>Oscillatoriophycideae</taxon>
        <taxon>Oscillatoriales</taxon>
        <taxon>Microcoleaceae</taxon>
        <taxon>Microcoleus</taxon>
        <taxon>Microcoleus asticus</taxon>
    </lineage>
</organism>
<gene>
    <name evidence="1" type="ORF">E5S67_01726</name>
</gene>
<accession>A0ABX2CWK7</accession>
<protein>
    <recommendedName>
        <fullName evidence="3">DNA methylase adenine-specific domain-containing protein</fullName>
    </recommendedName>
</protein>
<reference evidence="1 2" key="1">
    <citation type="journal article" date="2020" name="Sci. Rep.">
        <title>A novel cyanobacterial geosmin producer, revising GeoA distribution and dispersion patterns in Bacteria.</title>
        <authorList>
            <person name="Churro C."/>
            <person name="Semedo-Aguiar A.P."/>
            <person name="Silva A.D."/>
            <person name="Pereira-Leal J.B."/>
            <person name="Leite R.B."/>
        </authorList>
    </citation>
    <scope>NUCLEOTIDE SEQUENCE [LARGE SCALE GENOMIC DNA]</scope>
    <source>
        <strain evidence="1 2">IPMA8</strain>
    </source>
</reference>
<evidence type="ECO:0000313" key="1">
    <source>
        <dbReference type="EMBL" id="NQE34003.1"/>
    </source>
</evidence>
<dbReference type="Gene3D" id="3.40.50.150">
    <property type="entry name" value="Vaccinia Virus protein VP39"/>
    <property type="match status" value="1"/>
</dbReference>
<evidence type="ECO:0000313" key="2">
    <source>
        <dbReference type="Proteomes" id="UP000702425"/>
    </source>
</evidence>
<comment type="caution">
    <text evidence="1">The sequence shown here is derived from an EMBL/GenBank/DDBJ whole genome shotgun (WGS) entry which is preliminary data.</text>
</comment>
<evidence type="ECO:0008006" key="3">
    <source>
        <dbReference type="Google" id="ProtNLM"/>
    </source>
</evidence>
<dbReference type="InterPro" id="IPR029063">
    <property type="entry name" value="SAM-dependent_MTases_sf"/>
</dbReference>